<keyword evidence="2" id="KW-1185">Reference proteome</keyword>
<name>A0AAV4QEN4_CAEEX</name>
<comment type="caution">
    <text evidence="1">The sequence shown here is derived from an EMBL/GenBank/DDBJ whole genome shotgun (WGS) entry which is preliminary data.</text>
</comment>
<organism evidence="1 2">
    <name type="scientific">Caerostris extrusa</name>
    <name type="common">Bark spider</name>
    <name type="synonym">Caerostris bankana</name>
    <dbReference type="NCBI Taxonomy" id="172846"/>
    <lineage>
        <taxon>Eukaryota</taxon>
        <taxon>Metazoa</taxon>
        <taxon>Ecdysozoa</taxon>
        <taxon>Arthropoda</taxon>
        <taxon>Chelicerata</taxon>
        <taxon>Arachnida</taxon>
        <taxon>Araneae</taxon>
        <taxon>Araneomorphae</taxon>
        <taxon>Entelegynae</taxon>
        <taxon>Araneoidea</taxon>
        <taxon>Araneidae</taxon>
        <taxon>Caerostris</taxon>
    </lineage>
</organism>
<sequence length="168" mass="19481">MRKPTQNSANQATDNFLSHYVNRHDKSVRQNVLCRIFVLWRKEKRRQLPDTTDELSNGVSGVLEKRKSNNSVASHKARLKIVWFALGGEIIARRLLSICIVEVPRYQPQKPNKLKKLLRTFSHEPVLSPSTQRTSQETNHDTNDLTHMIYLRAYDGLDGHPFFSWATE</sequence>
<dbReference type="EMBL" id="BPLR01006170">
    <property type="protein sequence ID" value="GIY07890.1"/>
    <property type="molecule type" value="Genomic_DNA"/>
</dbReference>
<dbReference type="Proteomes" id="UP001054945">
    <property type="component" value="Unassembled WGS sequence"/>
</dbReference>
<gene>
    <name evidence="1" type="ORF">CEXT_313751</name>
</gene>
<protein>
    <submittedName>
        <fullName evidence="1">Uncharacterized protein</fullName>
    </submittedName>
</protein>
<evidence type="ECO:0000313" key="2">
    <source>
        <dbReference type="Proteomes" id="UP001054945"/>
    </source>
</evidence>
<evidence type="ECO:0000313" key="1">
    <source>
        <dbReference type="EMBL" id="GIY07890.1"/>
    </source>
</evidence>
<proteinExistence type="predicted"/>
<reference evidence="1 2" key="1">
    <citation type="submission" date="2021-06" db="EMBL/GenBank/DDBJ databases">
        <title>Caerostris extrusa draft genome.</title>
        <authorList>
            <person name="Kono N."/>
            <person name="Arakawa K."/>
        </authorList>
    </citation>
    <scope>NUCLEOTIDE SEQUENCE [LARGE SCALE GENOMIC DNA]</scope>
</reference>
<accession>A0AAV4QEN4</accession>
<dbReference type="AlphaFoldDB" id="A0AAV4QEN4"/>